<dbReference type="NCBIfam" id="NF001246">
    <property type="entry name" value="PRK00218.1-2"/>
    <property type="match status" value="1"/>
</dbReference>
<dbReference type="InterPro" id="IPR007451">
    <property type="entry name" value="HflD"/>
</dbReference>
<keyword evidence="2" id="KW-1003">Cell membrane</keyword>
<dbReference type="Gene3D" id="1.10.3890.10">
    <property type="entry name" value="HflD-like"/>
    <property type="match status" value="1"/>
</dbReference>
<evidence type="ECO:0000256" key="1">
    <source>
        <dbReference type="ARBA" id="ARBA00004496"/>
    </source>
</evidence>
<gene>
    <name evidence="5" type="ORF">MNBD_GAMMA21-1378</name>
</gene>
<keyword evidence="3" id="KW-0963">Cytoplasm</keyword>
<comment type="subcellular location">
    <subcellularLocation>
        <location evidence="1">Cytoplasm</location>
    </subcellularLocation>
</comment>
<dbReference type="HAMAP" id="MF_00695">
    <property type="entry name" value="HflD_protein"/>
    <property type="match status" value="1"/>
</dbReference>
<dbReference type="GO" id="GO:0005737">
    <property type="term" value="C:cytoplasm"/>
    <property type="evidence" value="ECO:0007669"/>
    <property type="project" value="UniProtKB-SubCell"/>
</dbReference>
<dbReference type="PANTHER" id="PTHR38100">
    <property type="entry name" value="HIGH FREQUENCY LYSOGENIZATION PROTEIN HFLD"/>
    <property type="match status" value="1"/>
</dbReference>
<protein>
    <submittedName>
        <fullName evidence="5">High frequency lysogenization protein HflD</fullName>
    </submittedName>
</protein>
<dbReference type="SUPFAM" id="SSF101322">
    <property type="entry name" value="YcfC-like"/>
    <property type="match status" value="1"/>
</dbReference>
<evidence type="ECO:0000256" key="4">
    <source>
        <dbReference type="ARBA" id="ARBA00023136"/>
    </source>
</evidence>
<dbReference type="Pfam" id="PF04356">
    <property type="entry name" value="DUF489"/>
    <property type="match status" value="1"/>
</dbReference>
<dbReference type="InterPro" id="IPR035932">
    <property type="entry name" value="HflD-like_sf"/>
</dbReference>
<dbReference type="AlphaFoldDB" id="A0A3B1AIR3"/>
<evidence type="ECO:0000313" key="5">
    <source>
        <dbReference type="EMBL" id="VAW98239.1"/>
    </source>
</evidence>
<organism evidence="5">
    <name type="scientific">hydrothermal vent metagenome</name>
    <dbReference type="NCBI Taxonomy" id="652676"/>
    <lineage>
        <taxon>unclassified sequences</taxon>
        <taxon>metagenomes</taxon>
        <taxon>ecological metagenomes</taxon>
    </lineage>
</organism>
<name>A0A3B1AIR3_9ZZZZ</name>
<sequence>MTNLTDKTIALAGVFQCARMVSDIANKGMVDQYDLETIVRSTLNQSPESTLAVYGKYININTGLHALTQHLSDGVVQRDMNTARYVISLLHLARKVWKRNAMLATIASRLERVQEQVDLFGITHDNVLANLASIYSDTVSTLSPKIMVTGETHHLNNPQNADKIRAILMGGIRSAILWQQDGGTRWQILLKRRRFVEEARRILEEEMSNQLH</sequence>
<proteinExistence type="inferred from homology"/>
<evidence type="ECO:0000256" key="3">
    <source>
        <dbReference type="ARBA" id="ARBA00022490"/>
    </source>
</evidence>
<reference evidence="5" key="1">
    <citation type="submission" date="2018-06" db="EMBL/GenBank/DDBJ databases">
        <authorList>
            <person name="Zhirakovskaya E."/>
        </authorList>
    </citation>
    <scope>NUCLEOTIDE SEQUENCE</scope>
</reference>
<dbReference type="EMBL" id="UOFR01000058">
    <property type="protein sequence ID" value="VAW98239.1"/>
    <property type="molecule type" value="Genomic_DNA"/>
</dbReference>
<accession>A0A3B1AIR3</accession>
<keyword evidence="4" id="KW-0472">Membrane</keyword>
<evidence type="ECO:0000256" key="2">
    <source>
        <dbReference type="ARBA" id="ARBA00022475"/>
    </source>
</evidence>
<dbReference type="PANTHER" id="PTHR38100:SF1">
    <property type="entry name" value="HIGH FREQUENCY LYSOGENIZATION PROTEIN HFLD"/>
    <property type="match status" value="1"/>
</dbReference>